<evidence type="ECO:0000313" key="2">
    <source>
        <dbReference type="EMBL" id="AND70970.1"/>
    </source>
</evidence>
<dbReference type="STRING" id="445710.ATSB10_35160"/>
<organism evidence="2 3">
    <name type="scientific">Dyella thiooxydans</name>
    <dbReference type="NCBI Taxonomy" id="445710"/>
    <lineage>
        <taxon>Bacteria</taxon>
        <taxon>Pseudomonadati</taxon>
        <taxon>Pseudomonadota</taxon>
        <taxon>Gammaproteobacteria</taxon>
        <taxon>Lysobacterales</taxon>
        <taxon>Rhodanobacteraceae</taxon>
        <taxon>Dyella</taxon>
    </lineage>
</organism>
<feature type="region of interest" description="Disordered" evidence="1">
    <location>
        <begin position="1"/>
        <end position="101"/>
    </location>
</feature>
<proteinExistence type="predicted"/>
<dbReference type="Proteomes" id="UP000077255">
    <property type="component" value="Chromosome"/>
</dbReference>
<dbReference type="KEGG" id="dtx:ATSB10_35160"/>
<feature type="compositionally biased region" description="Basic and acidic residues" evidence="1">
    <location>
        <begin position="61"/>
        <end position="74"/>
    </location>
</feature>
<gene>
    <name evidence="2" type="ORF">ATSB10_35160</name>
</gene>
<evidence type="ECO:0000313" key="3">
    <source>
        <dbReference type="Proteomes" id="UP000077255"/>
    </source>
</evidence>
<dbReference type="AlphaFoldDB" id="A0A160N4T0"/>
<keyword evidence="3" id="KW-1185">Reference proteome</keyword>
<reference evidence="2 3" key="1">
    <citation type="submission" date="2016-02" db="EMBL/GenBank/DDBJ databases">
        <title>Complete genome sequencing and analysis of ATSB10, Dyella thiooxydans isolated from rhizosphere soil of sunflower (Helianthus annuus L.).</title>
        <authorList>
            <person name="Lee Y."/>
            <person name="Hwangbo K."/>
            <person name="Chung H."/>
            <person name="Yoo J."/>
            <person name="Kim K.Y."/>
            <person name="Sa T.M."/>
            <person name="Um Y."/>
            <person name="Madhaiyan M."/>
        </authorList>
    </citation>
    <scope>NUCLEOTIDE SEQUENCE [LARGE SCALE GENOMIC DNA]</scope>
    <source>
        <strain evidence="2 3">ATSB10</strain>
    </source>
</reference>
<accession>A0A160N4T0</accession>
<evidence type="ECO:0000256" key="1">
    <source>
        <dbReference type="SAM" id="MobiDB-lite"/>
    </source>
</evidence>
<dbReference type="PATRIC" id="fig|445710.3.peg.3516"/>
<name>A0A160N4T0_9GAMM</name>
<dbReference type="EMBL" id="CP014841">
    <property type="protein sequence ID" value="AND70970.1"/>
    <property type="molecule type" value="Genomic_DNA"/>
</dbReference>
<sequence length="101" mass="10638">MAIGNGFHGVSRGRRGRGGPRLTATLRRVMPDQSRRTGVPAAGRDAGPLAAGATDWPDCSRPSREIPTRMDHGTRAWHRHRAGTGPGAAIGAAVLPRRGGR</sequence>
<protein>
    <submittedName>
        <fullName evidence="2">Uncharacterized protein</fullName>
    </submittedName>
</protein>